<evidence type="ECO:0000256" key="5">
    <source>
        <dbReference type="ARBA" id="ARBA00023002"/>
    </source>
</evidence>
<dbReference type="GO" id="GO:0020037">
    <property type="term" value="F:heme binding"/>
    <property type="evidence" value="ECO:0007669"/>
    <property type="project" value="InterPro"/>
</dbReference>
<comment type="caution">
    <text evidence="10">The sequence shown here is derived from an EMBL/GenBank/DDBJ whole genome shotgun (WGS) entry which is preliminary data.</text>
</comment>
<feature type="binding site" description="axial binding residue" evidence="8">
    <location>
        <position position="441"/>
    </location>
    <ligand>
        <name>heme</name>
        <dbReference type="ChEBI" id="CHEBI:30413"/>
    </ligand>
    <ligandPart>
        <name>Fe</name>
        <dbReference type="ChEBI" id="CHEBI:18248"/>
    </ligandPart>
</feature>
<protein>
    <submittedName>
        <fullName evidence="10">Isotrichodermin C-15 hydroxylase</fullName>
    </submittedName>
</protein>
<name>A0A8H7E169_9EURO</name>
<dbReference type="InterPro" id="IPR002401">
    <property type="entry name" value="Cyt_P450_E_grp-I"/>
</dbReference>
<dbReference type="GO" id="GO:0005506">
    <property type="term" value="F:iron ion binding"/>
    <property type="evidence" value="ECO:0007669"/>
    <property type="project" value="InterPro"/>
</dbReference>
<dbReference type="PANTHER" id="PTHR24305">
    <property type="entry name" value="CYTOCHROME P450"/>
    <property type="match status" value="1"/>
</dbReference>
<dbReference type="CDD" id="cd11058">
    <property type="entry name" value="CYP60B-like"/>
    <property type="match status" value="1"/>
</dbReference>
<dbReference type="InterPro" id="IPR017972">
    <property type="entry name" value="Cyt_P450_CS"/>
</dbReference>
<dbReference type="EMBL" id="JAACFV010000120">
    <property type="protein sequence ID" value="KAF7505015.1"/>
    <property type="molecule type" value="Genomic_DNA"/>
</dbReference>
<evidence type="ECO:0000313" key="11">
    <source>
        <dbReference type="Proteomes" id="UP000606974"/>
    </source>
</evidence>
<dbReference type="Proteomes" id="UP000606974">
    <property type="component" value="Unassembled WGS sequence"/>
</dbReference>
<dbReference type="SUPFAM" id="SSF48264">
    <property type="entry name" value="Cytochrome P450"/>
    <property type="match status" value="1"/>
</dbReference>
<evidence type="ECO:0000256" key="6">
    <source>
        <dbReference type="ARBA" id="ARBA00023004"/>
    </source>
</evidence>
<gene>
    <name evidence="10" type="primary">TRI11</name>
    <name evidence="10" type="ORF">GJ744_001469</name>
</gene>
<keyword evidence="7 9" id="KW-0503">Monooxygenase</keyword>
<dbReference type="AlphaFoldDB" id="A0A8H7E169"/>
<dbReference type="PANTHER" id="PTHR24305:SF230">
    <property type="entry name" value="P450, PUTATIVE (EUROFUNG)-RELATED"/>
    <property type="match status" value="1"/>
</dbReference>
<dbReference type="GO" id="GO:0004497">
    <property type="term" value="F:monooxygenase activity"/>
    <property type="evidence" value="ECO:0007669"/>
    <property type="project" value="UniProtKB-KW"/>
</dbReference>
<dbReference type="Gene3D" id="1.10.630.10">
    <property type="entry name" value="Cytochrome P450"/>
    <property type="match status" value="1"/>
</dbReference>
<evidence type="ECO:0000256" key="9">
    <source>
        <dbReference type="RuleBase" id="RU000461"/>
    </source>
</evidence>
<organism evidence="10 11">
    <name type="scientific">Endocarpon pusillum</name>
    <dbReference type="NCBI Taxonomy" id="364733"/>
    <lineage>
        <taxon>Eukaryota</taxon>
        <taxon>Fungi</taxon>
        <taxon>Dikarya</taxon>
        <taxon>Ascomycota</taxon>
        <taxon>Pezizomycotina</taxon>
        <taxon>Eurotiomycetes</taxon>
        <taxon>Chaetothyriomycetidae</taxon>
        <taxon>Verrucariales</taxon>
        <taxon>Verrucariaceae</taxon>
        <taxon>Endocarpon</taxon>
    </lineage>
</organism>
<keyword evidence="11" id="KW-1185">Reference proteome</keyword>
<evidence type="ECO:0000256" key="2">
    <source>
        <dbReference type="ARBA" id="ARBA00010617"/>
    </source>
</evidence>
<evidence type="ECO:0000313" key="10">
    <source>
        <dbReference type="EMBL" id="KAF7505015.1"/>
    </source>
</evidence>
<reference evidence="10" key="1">
    <citation type="submission" date="2020-02" db="EMBL/GenBank/DDBJ databases">
        <authorList>
            <person name="Palmer J.M."/>
        </authorList>
    </citation>
    <scope>NUCLEOTIDE SEQUENCE</scope>
    <source>
        <strain evidence="10">EPUS1.4</strain>
        <tissue evidence="10">Thallus</tissue>
    </source>
</reference>
<keyword evidence="4 8" id="KW-0479">Metal-binding</keyword>
<dbReference type="PRINTS" id="PR00385">
    <property type="entry name" value="P450"/>
</dbReference>
<proteinExistence type="inferred from homology"/>
<sequence length="498" mass="56348">MIGVGAVFGVVVGIYLLSGSVRGLWNVFFHPLGYLPGPKSWIAFPILRQLASTRGVFDARMREFHRRYGDIVRFGPNEVSFINAQAWKDIYGQRPTQQLQRFIVPAARHPADIFNANEADHARFRKALLPAFSQKGLQEQEPILGSYVGQLVDRLKEVAVSGAPTDMVEWYNWTTFDMIGDLAFGEPFGGLNDKRYHFLIPLLFESYRMLAFLEAAASYPLLVKLLLTVMPTRVKEAKKHQMEHAEATVRKRLNNGSLHGRGDFMDAMLRNRGGKEGLTDPELVGNAAILMVAGSETTATVLSGLTFWLLRTPAALKRVTMEVRTAFESEADIVFSSATARLPYMLACINEALRLYPPVPTGLQRLTPSTGPVRICGHEIPANTKVSVHQSAAYTSPANFHCPDLYVPERWLPEVKDDPSSPFYNDCRDVVQPFSVGPRDCIGRNLAYNEMRIIFARLLWNFDLELCQESERWNHQRTYFLWEKPALMCKLRNRHGRE</sequence>
<dbReference type="InterPro" id="IPR036396">
    <property type="entry name" value="Cyt_P450_sf"/>
</dbReference>
<evidence type="ECO:0000256" key="3">
    <source>
        <dbReference type="ARBA" id="ARBA00022617"/>
    </source>
</evidence>
<evidence type="ECO:0000256" key="8">
    <source>
        <dbReference type="PIRSR" id="PIRSR602401-1"/>
    </source>
</evidence>
<keyword evidence="6 8" id="KW-0408">Iron</keyword>
<keyword evidence="5 9" id="KW-0560">Oxidoreductase</keyword>
<dbReference type="OrthoDB" id="1470350at2759"/>
<comment type="cofactor">
    <cofactor evidence="1 8">
        <name>heme</name>
        <dbReference type="ChEBI" id="CHEBI:30413"/>
    </cofactor>
</comment>
<dbReference type="GO" id="GO:0016705">
    <property type="term" value="F:oxidoreductase activity, acting on paired donors, with incorporation or reduction of molecular oxygen"/>
    <property type="evidence" value="ECO:0007669"/>
    <property type="project" value="InterPro"/>
</dbReference>
<keyword evidence="3 8" id="KW-0349">Heme</keyword>
<dbReference type="InterPro" id="IPR050121">
    <property type="entry name" value="Cytochrome_P450_monoxygenase"/>
</dbReference>
<accession>A0A8H7E169</accession>
<dbReference type="InterPro" id="IPR001128">
    <property type="entry name" value="Cyt_P450"/>
</dbReference>
<dbReference type="PROSITE" id="PS00086">
    <property type="entry name" value="CYTOCHROME_P450"/>
    <property type="match status" value="1"/>
</dbReference>
<evidence type="ECO:0000256" key="1">
    <source>
        <dbReference type="ARBA" id="ARBA00001971"/>
    </source>
</evidence>
<comment type="similarity">
    <text evidence="2 9">Belongs to the cytochrome P450 family.</text>
</comment>
<dbReference type="PRINTS" id="PR00463">
    <property type="entry name" value="EP450I"/>
</dbReference>
<evidence type="ECO:0000256" key="7">
    <source>
        <dbReference type="ARBA" id="ARBA00023033"/>
    </source>
</evidence>
<dbReference type="Pfam" id="PF00067">
    <property type="entry name" value="p450"/>
    <property type="match status" value="1"/>
</dbReference>
<evidence type="ECO:0000256" key="4">
    <source>
        <dbReference type="ARBA" id="ARBA00022723"/>
    </source>
</evidence>